<proteinExistence type="predicted"/>
<dbReference type="AlphaFoldDB" id="A0A5A9N784"/>
<reference evidence="2 3" key="1">
    <citation type="journal article" date="2019" name="Mol. Ecol. Resour.">
        <title>Chromosome-level genome assembly of Triplophysa tibetana, a fish adapted to the harsh high-altitude environment of the Tibetan Plateau.</title>
        <authorList>
            <person name="Yang X."/>
            <person name="Liu H."/>
            <person name="Ma Z."/>
            <person name="Zou Y."/>
            <person name="Zou M."/>
            <person name="Mao Y."/>
            <person name="Li X."/>
            <person name="Wang H."/>
            <person name="Chen T."/>
            <person name="Wang W."/>
            <person name="Yang R."/>
        </authorList>
    </citation>
    <scope>NUCLEOTIDE SEQUENCE [LARGE SCALE GENOMIC DNA]</scope>
    <source>
        <strain evidence="2">TTIB1903HZAU</strain>
        <tissue evidence="2">Muscle</tissue>
    </source>
</reference>
<protein>
    <submittedName>
        <fullName evidence="2">Uncharacterized protein</fullName>
    </submittedName>
</protein>
<dbReference type="EMBL" id="SOYY01000022">
    <property type="protein sequence ID" value="KAA0704826.1"/>
    <property type="molecule type" value="Genomic_DNA"/>
</dbReference>
<feature type="region of interest" description="Disordered" evidence="1">
    <location>
        <begin position="26"/>
        <end position="65"/>
    </location>
</feature>
<name>A0A5A9N784_9TELE</name>
<keyword evidence="3" id="KW-1185">Reference proteome</keyword>
<gene>
    <name evidence="2" type="ORF">E1301_Tti000859</name>
</gene>
<organism evidence="2 3">
    <name type="scientific">Triplophysa tibetana</name>
    <dbReference type="NCBI Taxonomy" id="1572043"/>
    <lineage>
        <taxon>Eukaryota</taxon>
        <taxon>Metazoa</taxon>
        <taxon>Chordata</taxon>
        <taxon>Craniata</taxon>
        <taxon>Vertebrata</taxon>
        <taxon>Euteleostomi</taxon>
        <taxon>Actinopterygii</taxon>
        <taxon>Neopterygii</taxon>
        <taxon>Teleostei</taxon>
        <taxon>Ostariophysi</taxon>
        <taxon>Cypriniformes</taxon>
        <taxon>Nemacheilidae</taxon>
        <taxon>Triplophysa</taxon>
    </lineage>
</organism>
<accession>A0A5A9N784</accession>
<evidence type="ECO:0000313" key="3">
    <source>
        <dbReference type="Proteomes" id="UP000324632"/>
    </source>
</evidence>
<evidence type="ECO:0000256" key="1">
    <source>
        <dbReference type="SAM" id="MobiDB-lite"/>
    </source>
</evidence>
<dbReference type="Proteomes" id="UP000324632">
    <property type="component" value="Chromosome 22"/>
</dbReference>
<evidence type="ECO:0000313" key="2">
    <source>
        <dbReference type="EMBL" id="KAA0704826.1"/>
    </source>
</evidence>
<comment type="caution">
    <text evidence="2">The sequence shown here is derived from an EMBL/GenBank/DDBJ whole genome shotgun (WGS) entry which is preliminary data.</text>
</comment>
<sequence>MCTTRQQFNCKCFNTQCFSFGQKVPTAVPQPPSEGNPQPSNVGNPHAAIEENPQPASEANPQPEKEIQWGSPELVGQWCMLRYDQELYPGIILGTDETHVQVKCMHCVGPNRFFWPARDDILWYLFEDVLEIITPPKPVTKRHVEILKEGETATLLSSDNTVTLDIWCKGRSTAVHPHFLHLQLFLQSVSKPVITSSSAVTCLARSAAIA</sequence>